<keyword evidence="3" id="KW-1185">Reference proteome</keyword>
<sequence length="284" mass="32790">MTSYEFSPKEYKSRRQRSASPSPEPTPLEAWVRGFDSERGDNGTPSIVSAYFRPTFIAATPQPPPTFQTQANFTIGPTIQSYESATVSSSTSTVLSTSFKQPDYFLTANLTKAQLDKILKRLCTEINWDWYTDNFANINCNQHSGNVDTWKLLCMVYEGYVQSILGHINIDESWQNEAENNGMQMLEFYRRVMHCMMLAFVDVNFAIQGKDRWRISEREKGRLEAFRGDLLEGRDILKYVQERARAVGLTYPGGTGRFHERLRMADVAKKNGWDIYQQRKQNRR</sequence>
<dbReference type="Proteomes" id="UP000566819">
    <property type="component" value="Unassembled WGS sequence"/>
</dbReference>
<evidence type="ECO:0000256" key="1">
    <source>
        <dbReference type="SAM" id="MobiDB-lite"/>
    </source>
</evidence>
<dbReference type="EMBL" id="JAAMPI010000232">
    <property type="protein sequence ID" value="KAF4633783.1"/>
    <property type="molecule type" value="Genomic_DNA"/>
</dbReference>
<reference evidence="2 3" key="1">
    <citation type="submission" date="2020-03" db="EMBL/GenBank/DDBJ databases">
        <title>Draft Genome Sequence of Cudoniella acicularis.</title>
        <authorList>
            <person name="Buettner E."/>
            <person name="Kellner H."/>
        </authorList>
    </citation>
    <scope>NUCLEOTIDE SEQUENCE [LARGE SCALE GENOMIC DNA]</scope>
    <source>
        <strain evidence="2 3">DSM 108380</strain>
    </source>
</reference>
<feature type="region of interest" description="Disordered" evidence="1">
    <location>
        <begin position="1"/>
        <end position="29"/>
    </location>
</feature>
<gene>
    <name evidence="2" type="ORF">G7Y89_g4335</name>
</gene>
<name>A0A8H4RR40_9HELO</name>
<comment type="caution">
    <text evidence="2">The sequence shown here is derived from an EMBL/GenBank/DDBJ whole genome shotgun (WGS) entry which is preliminary data.</text>
</comment>
<dbReference type="OrthoDB" id="3564456at2759"/>
<proteinExistence type="predicted"/>
<evidence type="ECO:0000313" key="3">
    <source>
        <dbReference type="Proteomes" id="UP000566819"/>
    </source>
</evidence>
<accession>A0A8H4RR40</accession>
<dbReference type="AlphaFoldDB" id="A0A8H4RR40"/>
<protein>
    <submittedName>
        <fullName evidence="2">Uncharacterized protein</fullName>
    </submittedName>
</protein>
<organism evidence="2 3">
    <name type="scientific">Cudoniella acicularis</name>
    <dbReference type="NCBI Taxonomy" id="354080"/>
    <lineage>
        <taxon>Eukaryota</taxon>
        <taxon>Fungi</taxon>
        <taxon>Dikarya</taxon>
        <taxon>Ascomycota</taxon>
        <taxon>Pezizomycotina</taxon>
        <taxon>Leotiomycetes</taxon>
        <taxon>Helotiales</taxon>
        <taxon>Tricladiaceae</taxon>
        <taxon>Cudoniella</taxon>
    </lineage>
</organism>
<evidence type="ECO:0000313" key="2">
    <source>
        <dbReference type="EMBL" id="KAF4633783.1"/>
    </source>
</evidence>